<keyword evidence="2 6" id="KW-0732">Signal</keyword>
<dbReference type="InterPro" id="IPR043147">
    <property type="entry name" value="Penicillin_amidase_A-knob"/>
</dbReference>
<dbReference type="InterPro" id="IPR043146">
    <property type="entry name" value="Penicillin_amidase_N_B-knob"/>
</dbReference>
<dbReference type="InterPro" id="IPR023343">
    <property type="entry name" value="Penicillin_amidase_dom1"/>
</dbReference>
<comment type="caution">
    <text evidence="7">The sequence shown here is derived from an EMBL/GenBank/DDBJ whole genome shotgun (WGS) entry which is preliminary data.</text>
</comment>
<organism evidence="7 8">
    <name type="scientific">Crossiella cryophila</name>
    <dbReference type="NCBI Taxonomy" id="43355"/>
    <lineage>
        <taxon>Bacteria</taxon>
        <taxon>Bacillati</taxon>
        <taxon>Actinomycetota</taxon>
        <taxon>Actinomycetes</taxon>
        <taxon>Pseudonocardiales</taxon>
        <taxon>Pseudonocardiaceae</taxon>
        <taxon>Crossiella</taxon>
    </lineage>
</organism>
<dbReference type="PANTHER" id="PTHR34218">
    <property type="entry name" value="PEPTIDASE S45 PENICILLIN AMIDASE"/>
    <property type="match status" value="1"/>
</dbReference>
<evidence type="ECO:0000313" key="7">
    <source>
        <dbReference type="EMBL" id="MBB4675213.1"/>
    </source>
</evidence>
<dbReference type="Gene3D" id="1.10.439.10">
    <property type="entry name" value="Penicillin Amidohydrolase, domain 1"/>
    <property type="match status" value="1"/>
</dbReference>
<comment type="similarity">
    <text evidence="1">Belongs to the peptidase S45 family.</text>
</comment>
<dbReference type="RefSeq" id="WP_185001225.1">
    <property type="nucleotide sequence ID" value="NZ_BAAAUI010000053.1"/>
</dbReference>
<dbReference type="PIRSF" id="PIRSF001227">
    <property type="entry name" value="Pen_acylase"/>
    <property type="match status" value="1"/>
</dbReference>
<dbReference type="Proteomes" id="UP000533598">
    <property type="component" value="Unassembled WGS sequence"/>
</dbReference>
<evidence type="ECO:0000313" key="8">
    <source>
        <dbReference type="Proteomes" id="UP000533598"/>
    </source>
</evidence>
<dbReference type="Pfam" id="PF01804">
    <property type="entry name" value="Penicil_amidase"/>
    <property type="match status" value="1"/>
</dbReference>
<name>A0A7W7C8G0_9PSEU</name>
<protein>
    <submittedName>
        <fullName evidence="7">Acyl-homoserine-lactone acylase</fullName>
        <ecNumber evidence="7">3.5.1.97</ecNumber>
    </submittedName>
</protein>
<gene>
    <name evidence="7" type="ORF">HNR67_001331</name>
</gene>
<feature type="active site" description="Nucleophile" evidence="5">
    <location>
        <position position="222"/>
    </location>
</feature>
<dbReference type="GO" id="GO:0016811">
    <property type="term" value="F:hydrolase activity, acting on carbon-nitrogen (but not peptide) bonds, in linear amides"/>
    <property type="evidence" value="ECO:0007669"/>
    <property type="project" value="InterPro"/>
</dbReference>
<dbReference type="AlphaFoldDB" id="A0A7W7C8G0"/>
<reference evidence="7 8" key="1">
    <citation type="submission" date="2020-08" db="EMBL/GenBank/DDBJ databases">
        <title>Sequencing the genomes of 1000 actinobacteria strains.</title>
        <authorList>
            <person name="Klenk H.-P."/>
        </authorList>
    </citation>
    <scope>NUCLEOTIDE SEQUENCE [LARGE SCALE GENOMIC DNA]</scope>
    <source>
        <strain evidence="7 8">DSM 44230</strain>
    </source>
</reference>
<keyword evidence="4" id="KW-0865">Zymogen</keyword>
<evidence type="ECO:0000256" key="4">
    <source>
        <dbReference type="ARBA" id="ARBA00023145"/>
    </source>
</evidence>
<keyword evidence="3 7" id="KW-0378">Hydrolase</keyword>
<evidence type="ECO:0000256" key="2">
    <source>
        <dbReference type="ARBA" id="ARBA00022729"/>
    </source>
</evidence>
<feature type="chain" id="PRO_5039334505" evidence="6">
    <location>
        <begin position="21"/>
        <end position="783"/>
    </location>
</feature>
<evidence type="ECO:0000256" key="1">
    <source>
        <dbReference type="ARBA" id="ARBA00006586"/>
    </source>
</evidence>
<dbReference type="Gene3D" id="3.60.20.10">
    <property type="entry name" value="Glutamine Phosphoribosylpyrophosphate, subunit 1, domain 1"/>
    <property type="match status" value="1"/>
</dbReference>
<accession>A0A7W7C8G0</accession>
<dbReference type="EMBL" id="JACHMH010000001">
    <property type="protein sequence ID" value="MBB4675213.1"/>
    <property type="molecule type" value="Genomic_DNA"/>
</dbReference>
<dbReference type="GO" id="GO:0017000">
    <property type="term" value="P:antibiotic biosynthetic process"/>
    <property type="evidence" value="ECO:0007669"/>
    <property type="project" value="InterPro"/>
</dbReference>
<sequence>MVRSLVVGAVVTALAGSVLAAPASAAPGVALADGKTYSAVIQRTEYGVPHITGATMGSAGYGFGYAYAQDNLCQMAEHVTTLAGQRSAHFGPEGRFNNGPGTFTNLESDLYFRAFNDSGRLENLLADKSGPSLEVRETMRGYVAGFNRYLRTTGVDRLPDPTCRGRAWVRPLTELDLWRNLHDSSQLTGLSSFTSLIANAKPPAGKGTPAIPAAAEMMSVGSNAWGLGKEATRDGSGMVLGNPHFPWAGPNRLYQAQLTVPGKLNVLGAALAGLPTIAIGHNESMAWTHTVSSASRFTMFELKLAPGDPTSYVVDGKTEPMSKQTVRVQVRGADGALSTMERVLYRSRYGPVLADGWTSTMAFAVRGSNEDSLRAIDQELALAKAKDVTEVKEALNRVQGSAFTNTVAADAKGQSFYADASVVPHVTDAHAQRCVDTPAGRASYPARVILNGSRQECGWGSDPDAVVAGIFGPKSQPAQQRADYVQNANESAWLTNAFAPLTGYPRMYGPQADTRSPRDRLSHLMVDQRRAGSDGLGAPGFDLPNLQQAMLGNRTLTGELFRDAVTGLIEANPTMTATDGAKIDVRAAGAVLTKWDGRMDTDSPGAVLWREVYGGIRPLPNKFVVPFDPKDPVRTPHTLNTAEPKVKTAIADGVQRLLRNNLPLELELGKAQRDVPSRKLLPIQGCTGGEGCFNVTEPSTTKIQADGSYGKVEMGSSFIMAAQLTGNGPRSQSVLTYSQSANPASPHHYDQTELYVRKGWVPGRYTQMEILKAPGLTTEVVSE</sequence>
<dbReference type="EC" id="3.5.1.97" evidence="7"/>
<proteinExistence type="inferred from homology"/>
<dbReference type="InterPro" id="IPR029055">
    <property type="entry name" value="Ntn_hydrolases_N"/>
</dbReference>
<evidence type="ECO:0000256" key="6">
    <source>
        <dbReference type="SAM" id="SignalP"/>
    </source>
</evidence>
<evidence type="ECO:0000256" key="5">
    <source>
        <dbReference type="PIRSR" id="PIRSR001227-1"/>
    </source>
</evidence>
<feature type="signal peptide" evidence="6">
    <location>
        <begin position="1"/>
        <end position="20"/>
    </location>
</feature>
<keyword evidence="8" id="KW-1185">Reference proteome</keyword>
<dbReference type="Gene3D" id="2.30.120.10">
    <property type="match status" value="1"/>
</dbReference>
<dbReference type="InterPro" id="IPR014395">
    <property type="entry name" value="Pen/GL7ACA/AHL_acylase"/>
</dbReference>
<evidence type="ECO:0000256" key="3">
    <source>
        <dbReference type="ARBA" id="ARBA00022801"/>
    </source>
</evidence>
<dbReference type="InterPro" id="IPR002692">
    <property type="entry name" value="S45"/>
</dbReference>
<dbReference type="PANTHER" id="PTHR34218:SF3">
    <property type="entry name" value="ACYL-HOMOSERINE LACTONE ACYLASE PVDQ"/>
    <property type="match status" value="1"/>
</dbReference>
<dbReference type="Gene3D" id="1.10.1400.10">
    <property type="match status" value="1"/>
</dbReference>
<dbReference type="SUPFAM" id="SSF56235">
    <property type="entry name" value="N-terminal nucleophile aminohydrolases (Ntn hydrolases)"/>
    <property type="match status" value="1"/>
</dbReference>